<keyword evidence="2" id="KW-0012">Acyltransferase</keyword>
<dbReference type="Gene3D" id="3.40.630.30">
    <property type="match status" value="1"/>
</dbReference>
<keyword evidence="5" id="KW-1185">Reference proteome</keyword>
<keyword evidence="1" id="KW-0808">Transferase</keyword>
<evidence type="ECO:0000313" key="5">
    <source>
        <dbReference type="Proteomes" id="UP000830631"/>
    </source>
</evidence>
<dbReference type="CDD" id="cd04301">
    <property type="entry name" value="NAT_SF"/>
    <property type="match status" value="1"/>
</dbReference>
<evidence type="ECO:0000259" key="3">
    <source>
        <dbReference type="PROSITE" id="PS51186"/>
    </source>
</evidence>
<organism evidence="4 5">
    <name type="scientific">Microbacterium aurugineum</name>
    <dbReference type="NCBI Taxonomy" id="2851642"/>
    <lineage>
        <taxon>Bacteria</taxon>
        <taxon>Bacillati</taxon>
        <taxon>Actinomycetota</taxon>
        <taxon>Actinomycetes</taxon>
        <taxon>Micrococcales</taxon>
        <taxon>Microbacteriaceae</taxon>
        <taxon>Microbacterium</taxon>
    </lineage>
</organism>
<feature type="domain" description="N-acetyltransferase" evidence="3">
    <location>
        <begin position="12"/>
        <end position="174"/>
    </location>
</feature>
<reference evidence="4 5" key="1">
    <citation type="submission" date="2021-06" db="EMBL/GenBank/DDBJ databases">
        <title>Genome-based taxonomic framework of Microbacterium strains isolated from marine environment, the description of four new species and reclassification of four preexisting species.</title>
        <authorList>
            <person name="Lee S.D."/>
            <person name="Kim S.-M."/>
            <person name="Byeon Y.-S."/>
            <person name="Yang H.L."/>
            <person name="Kim I.S."/>
        </authorList>
    </citation>
    <scope>NUCLEOTIDE SEQUENCE [LARGE SCALE GENOMIC DNA]</scope>
    <source>
        <strain evidence="4 5">KSW4-10</strain>
    </source>
</reference>
<accession>A0ABY4J2S5</accession>
<dbReference type="EMBL" id="CP078078">
    <property type="protein sequence ID" value="UPL18462.1"/>
    <property type="molecule type" value="Genomic_DNA"/>
</dbReference>
<evidence type="ECO:0000256" key="2">
    <source>
        <dbReference type="ARBA" id="ARBA00023315"/>
    </source>
</evidence>
<proteinExistence type="predicted"/>
<dbReference type="RefSeq" id="WP_261811380.1">
    <property type="nucleotide sequence ID" value="NZ_CP078078.1"/>
</dbReference>
<dbReference type="Pfam" id="PF00583">
    <property type="entry name" value="Acetyltransf_1"/>
    <property type="match status" value="1"/>
</dbReference>
<dbReference type="Proteomes" id="UP000830631">
    <property type="component" value="Chromosome"/>
</dbReference>
<dbReference type="PROSITE" id="PS51186">
    <property type="entry name" value="GNAT"/>
    <property type="match status" value="1"/>
</dbReference>
<dbReference type="InterPro" id="IPR000182">
    <property type="entry name" value="GNAT_dom"/>
</dbReference>
<evidence type="ECO:0000256" key="1">
    <source>
        <dbReference type="ARBA" id="ARBA00022679"/>
    </source>
</evidence>
<evidence type="ECO:0000313" key="4">
    <source>
        <dbReference type="EMBL" id="UPL18462.1"/>
    </source>
</evidence>
<dbReference type="InterPro" id="IPR016181">
    <property type="entry name" value="Acyl_CoA_acyltransferase"/>
</dbReference>
<gene>
    <name evidence="4" type="ORF">KV397_12195</name>
</gene>
<sequence length="177" mass="19335">MSIDAHEAGDRPLIRAADLSGSDADEVGAAVRAYLQQTEREKLQQGGVLAPDVPMLPEHYLREVEDPAAAYTGHLVLVAELADRIVGVVVLAGNGGFAEVKRLWAVPEVRGRGVGSALLDAAVRAATTLRAAEVRLSVWEWRERAMRLYESRGFVRVPSWDARERLVCLSRPITGRV</sequence>
<dbReference type="InterPro" id="IPR050832">
    <property type="entry name" value="Bact_Acetyltransf"/>
</dbReference>
<dbReference type="PANTHER" id="PTHR43877">
    <property type="entry name" value="AMINOALKYLPHOSPHONATE N-ACETYLTRANSFERASE-RELATED-RELATED"/>
    <property type="match status" value="1"/>
</dbReference>
<name>A0ABY4J2S5_9MICO</name>
<protein>
    <submittedName>
        <fullName evidence="4">GNAT family N-acetyltransferase</fullName>
    </submittedName>
</protein>
<dbReference type="SUPFAM" id="SSF55729">
    <property type="entry name" value="Acyl-CoA N-acyltransferases (Nat)"/>
    <property type="match status" value="1"/>
</dbReference>